<feature type="region of interest" description="Disordered" evidence="3">
    <location>
        <begin position="38"/>
        <end position="94"/>
    </location>
</feature>
<protein>
    <recommendedName>
        <fullName evidence="5">RAVE complex protein Rav1 C-terminal domain-containing protein</fullName>
    </recommendedName>
</protein>
<sequence>MTRQDNTSQHQPEGFDVLEFIEFHSGYLSFSAMPGLVSPKSSPLGAPSPPIFVPDPARKTEHSNGAKTPSPSTTRARPAKKPASEKLPIDETSLDNPDLGPFLLKLARDTIGSGENPNKALDYAIRASKSFERCSGPGLDLAMSLHVVAAIYCNLGRFEEAVRILERSIEVSDLENGSDHALAKFSGYMQLGDTYSMLGRFEQSILCYGSGLKIQKETLGESDPRVAETCRYLAEAHVQVMQFDEAENYCKKTLEIRRKHNSPASVEEAADRRLLALIYEAKGDYESALEHLVLASMIMIANGQDNEVAAIDMGIGDIYLSLCRFDEAVFSYQKALTVLKSMRGENHPSVASVFIRLADLYYKTGKLRESKSYCENALRIYAKPLPGIVPEELASGLTEIAAIYEAVNEPEEALNLLQKAMKLLDDTPAQRSSIAGIEAQMGVMFYMVRRYRDAWTSFESAISKLRAGGERKSAYFGVVLNQMGLAGVQLYKLDEAAQLFEEAKEILEQECGLCHADTLGVYSNLAATYDAMGRVEAAIEMLEHVLKVREEQLGTANPDFDDEKKRLADLLKEAGRARNRKGKSLENLLEPNSQKTKKEGSKRRVVSPTRRRLLGATNNVRSLPPSLFFLFFHSLTLSPNPKPNAGRRRTLRFPNLYIRRGPHPPPPSPNPQIRPDTSCPDPIRPTGIHHRLAPRLSGIFMVISHFPSPLSDTETLIGPIFRQVFELSGDPSSAVEAVSWSPAMPSIGELAAAAENCVWVFSHDSATSKGSFCWSQNAVLVQSTKVKAIRWTGSGDGIVSGGVEVVLWKRNGRFWEIAWKFKAELPQSLITATWSLDGPFATAAYQSKWQTEGLSTNKASKCVLVCQSDGKSGFLKSDLHHPHAVSMIQWRPSTGRHLNRDARHPPRQVLLTCSTDGTIRLWCEVNDGRGRKFGKDMNDPKTMRCSFSVAAVIEINQALNGLLGTDIYVMWATEIGGVCKTREGSKQIFSTKGYLRDLAGNCEWLIGFGPGMLVNFWAIHCLDDVSPIRFPRVTLWKTQKLQGLKVGNSNWTGLSNCKDGIPLNKVVISRNCLSGPPTLCSLVQLLPCNSLVWSRIHTQTSNNIEDTPINKSGAENIISCSAGGLLNLDGHAGRILQVDVHPYSCEVELAVSLDSCGLLLFWFFSTISNCILDRPTLIPTWELCGKLATQGSCSKYTSLRWAPSIGNEAVILLMGHARGIDCFVVKIHHNEEESIECHYLCTIPFTGHGPYVDGPASIFSIPLPSTCPKTLKSNKLLLLGVWMNGFQALSWEITLHSFDLSRSYCECNFDAGNASEGSMWGFETTFADKRYCLNVKPCSSQIPDPHTHDEVTSFAVVYPGRKICMEKNLASIIDLCYHPYIMATGCSDGSLKLWRSVMDKPSTPHIPWELVGKFQAHQGPISHVCLSDCGRKIATLWKELSSNTVSTLHIWDSVLLAGAGSFMLEHTISFGQDLVALNWLSFGNGQLLLGVCTKNQLQVYSQQRCGGQTLLNSEKSLKRDIWVCIASTHTFPLINDFFWGPRASAVFVHSSYFCVNSQWLFLADKKHLVNVDPSYIMENCLDSVGGMEEDISSGIFIDCGLGQFSKILLDNNRRDCKSDIPLEIDLKKDYLSSSLFVARAQLKCSGATKVSIWTMHEVVEQLSGSLPVYHPEALFMNIYSGNWKRAYIALRHLNEFLSSNSSPERKCRPAKSSNCIPQIPLSNFFDAHISINSNDKGFQWSGDASVFTSSSPFQRGFGQFINSLDSYGSSNMINSSSTKSELNDFIEPFEKLYKSADISDIEKIQILAIIDLLTELCSSNSSSAYESLDEPGRRFWVGLRFQQLHFFRKSGRSASVEELVIDSKLIGWAYHSDCQENLFGSFLPNDPSWQEMRNLGVGFWFTNTAQLRSRMEKLARLQYLKRKDPKDCALLYIALNRIQVLSGLFKISRDEKDKPLVGFLSRNFQEEKNKAAALKNAYVLMGRHQLELAVAFFLLGGDTSSAVNICAKNLGDEQLALVICRLAEGRGGPLERHLITKFMLPSAIEKGDCWLGSLLEWELGNYSQSFTCMLGFQINSATEKYALLSNGAPFSDPNVGLYCLMLATNNCMKNAVGEHNSALLGRWAILTTATALNRCGLPLEALEYLSSSPNIPGDTDERGTSDLGHSENLRAILNPSPRNSSNWLSSNVALHLEFQAKSDLTLQYLSKLVREHPSWVDIVFGSFQASTCVKECKNQEYVKVLESFQQKLYTTLNQLEQKFSVVPFHLVSMILISLYDCGLWFVGYDILHRYTAQNQDLDKIQTADKFLSYALMHKPLLKATRETSLLFSRVIVACGITCSVLKSHYIEDNVSGDSRSTGSDALEYYFQGLILLLRSLRAALGTTFCSTTEDLIMKPLTIIDLMEYYVHLAYAWHHRNSKVLLLLVQPLLITFTNGHTPYEVDMKNMKKLLTQIPEVAVQNNVGLHVSQERNLTHLVPEDERWQIISVCLWQHISRFMQHNLNVLSYNLDDDGCFAGEPHQKYISWAPSSASLDSHSSSLKELIGLVSLSLVKLLKPTLSQVASYHVKQLASLLQHKMDNGLRVTTLVWLEESNKSQPGALNQHLNQDNVKLDTIGERLEADMLWDACADPKIIYESFAKEKIDLSHSLDHKPSNGWGTINRGIGAADETEEIHHHEVTLNSSSPNSEAGSPAKSVFRGGHSFLSAWQKDTTITKEVIPFLNPKEIYKRNGELLEALCLNSIDQSQAALASNRKGIIFFNWKDDMPFRDHSDYIWSLADWPPNGWAGSQSTPAPTCVSPGVGLGSKKGAHLGLGGATVGVGSFARPGRDLTGGGAFGVPGYAGMGASGLGWETQEDFEELVDPPATVENANTRAFSSHPSRPFFLVGSSNTHIYLWEFGKDKTTATYGVLPAANVPPPYALASISALQFDHCGHRFATAALDGTVCTWQLEVGGRSNIGPTESSLCFNSHASDVAYVTSSGSIIAVAGYSSNSVNVVIWDTLAPPTTSRASILCHEGGARSLAVFDNDIGSGSVSPLIVTGGKGGDVGLHDFRYIATGRSKRHRHSDKGEQVIKTSSNNDTHSENGTKFGEQNQNGMLWYIPKAHSGSVTKISIIPNTSLFLTGSKDGDVKLWDAKKAKLVHHWPKLHERHTFLQPSTRGFGGVVQPTERVKEKGEGNVKIFSVVSTLINSKLMAAAEARAVWQRAANRCFVQEDAKRAPKLACCQSSSSTTRQVDAGPAIGAEGPDHPAAGFMPVNRNPYSSRPPGTRWWLQPSHGHQKDFTYEQLNALEADMETLRAGFVKSTPNTSEVHQRKAEFTDADSISAVCTKTGYEVQKQDVSTKYCENMQELLQYEMKGKCEIMGMDTIDCPVSKKPKEFCCDYPWLGGGRAEPWWRTTDRDELASLVAQKSLNHIENCDLPPPQKMYHKRHPYADIGCSDPNVILGTSLDAKAQANYLSNMTTPAHGYPESGKGEASGEGHSDKSFRDVMEIQQPSEGEPTKAQLMEALCHSQTRAREAEMAAKQAYAEKEHIFKLFFRQASELFAYKQWFRLLQLESLYLQIKNNDQRPSATVLPEGLPWMPSKGKKLRRSRRKGAKGKGGRRAEPRHDITTYAVAFALGFGLVGAGLLLGWTAIWFTVCQTVSRRGIKMQVILYHNGGKVVAQTTKRITHTHKLESTHTREMAVMEKLRMFVAQEPVVAASCLIAGVGLFLPAVVRPILDSFEASKQVPQPALSDVVAGMTDAKAHTTAINIKLGKMY</sequence>
<dbReference type="SMART" id="SM00320">
    <property type="entry name" value="WD40"/>
    <property type="match status" value="12"/>
</dbReference>
<feature type="compositionally biased region" description="Basic residues" evidence="3">
    <location>
        <begin position="3583"/>
        <end position="3600"/>
    </location>
</feature>
<evidence type="ECO:0000256" key="4">
    <source>
        <dbReference type="SAM" id="Phobius"/>
    </source>
</evidence>
<organism evidence="6 7">
    <name type="scientific">Malus domestica</name>
    <name type="common">Apple</name>
    <name type="synonym">Pyrus malus</name>
    <dbReference type="NCBI Taxonomy" id="3750"/>
    <lineage>
        <taxon>Eukaryota</taxon>
        <taxon>Viridiplantae</taxon>
        <taxon>Streptophyta</taxon>
        <taxon>Embryophyta</taxon>
        <taxon>Tracheophyta</taxon>
        <taxon>Spermatophyta</taxon>
        <taxon>Magnoliopsida</taxon>
        <taxon>eudicotyledons</taxon>
        <taxon>Gunneridae</taxon>
        <taxon>Pentapetalae</taxon>
        <taxon>rosids</taxon>
        <taxon>fabids</taxon>
        <taxon>Rosales</taxon>
        <taxon>Rosaceae</taxon>
        <taxon>Amygdaloideae</taxon>
        <taxon>Maleae</taxon>
        <taxon>Malus</taxon>
    </lineage>
</organism>
<keyword evidence="4" id="KW-0472">Membrane</keyword>
<keyword evidence="4" id="KW-0812">Transmembrane</keyword>
<dbReference type="EMBL" id="RDQH01000327">
    <property type="protein sequence ID" value="RXI07689.1"/>
    <property type="molecule type" value="Genomic_DNA"/>
</dbReference>
<feature type="repeat" description="TPR" evidence="2">
    <location>
        <begin position="394"/>
        <end position="427"/>
    </location>
</feature>
<dbReference type="InterPro" id="IPR022033">
    <property type="entry name" value="Rav1p_C"/>
</dbReference>
<feature type="transmembrane region" description="Helical" evidence="4">
    <location>
        <begin position="3697"/>
        <end position="3719"/>
    </location>
</feature>
<evidence type="ECO:0000256" key="3">
    <source>
        <dbReference type="SAM" id="MobiDB-lite"/>
    </source>
</evidence>
<dbReference type="PANTHER" id="PTHR13950">
    <property type="entry name" value="RABCONNECTIN-RELATED"/>
    <property type="match status" value="1"/>
</dbReference>
<evidence type="ECO:0000256" key="1">
    <source>
        <dbReference type="PROSITE-ProRule" id="PRU00221"/>
    </source>
</evidence>
<dbReference type="Pfam" id="PF12234">
    <property type="entry name" value="Rav1p_C"/>
    <property type="match status" value="1"/>
</dbReference>
<feature type="region of interest" description="Disordered" evidence="3">
    <location>
        <begin position="3460"/>
        <end position="3481"/>
    </location>
</feature>
<feature type="compositionally biased region" description="Polar residues" evidence="3">
    <location>
        <begin position="3071"/>
        <end position="3085"/>
    </location>
</feature>
<keyword evidence="1" id="KW-0853">WD repeat</keyword>
<keyword evidence="2" id="KW-0802">TPR repeat</keyword>
<dbReference type="Gene3D" id="1.25.40.10">
    <property type="entry name" value="Tetratricopeptide repeat domain"/>
    <property type="match status" value="3"/>
</dbReference>
<dbReference type="Pfam" id="PF00400">
    <property type="entry name" value="WD40"/>
    <property type="match status" value="2"/>
</dbReference>
<dbReference type="PROSITE" id="PS50082">
    <property type="entry name" value="WD_REPEATS_2"/>
    <property type="match status" value="1"/>
</dbReference>
<evidence type="ECO:0000259" key="5">
    <source>
        <dbReference type="Pfam" id="PF12234"/>
    </source>
</evidence>
<dbReference type="SMART" id="SM00028">
    <property type="entry name" value="TPR"/>
    <property type="match status" value="9"/>
</dbReference>
<feature type="transmembrane region" description="Helical" evidence="4">
    <location>
        <begin position="3612"/>
        <end position="3638"/>
    </location>
</feature>
<evidence type="ECO:0000313" key="6">
    <source>
        <dbReference type="EMBL" id="RXI07689.1"/>
    </source>
</evidence>
<feature type="repeat" description="WD" evidence="1">
    <location>
        <begin position="3100"/>
        <end position="3141"/>
    </location>
</feature>
<dbReference type="GO" id="GO:0007035">
    <property type="term" value="P:vacuolar acidification"/>
    <property type="evidence" value="ECO:0007669"/>
    <property type="project" value="TreeGrafter"/>
</dbReference>
<dbReference type="InterPro" id="IPR019734">
    <property type="entry name" value="TPR_rpt"/>
</dbReference>
<feature type="region of interest" description="Disordered" evidence="3">
    <location>
        <begin position="575"/>
        <end position="607"/>
    </location>
</feature>
<dbReference type="CDD" id="cd22904">
    <property type="entry name" value="NDUFA3_plant"/>
    <property type="match status" value="1"/>
</dbReference>
<gene>
    <name evidence="6" type="ORF">DVH24_005462</name>
</gene>
<dbReference type="PROSITE" id="PS50005">
    <property type="entry name" value="TPR"/>
    <property type="match status" value="2"/>
</dbReference>
<dbReference type="Pfam" id="PF13424">
    <property type="entry name" value="TPR_12"/>
    <property type="match status" value="4"/>
</dbReference>
<feature type="domain" description="RAVE complex protein Rav1 C-terminal" evidence="5">
    <location>
        <begin position="1391"/>
        <end position="2076"/>
    </location>
</feature>
<dbReference type="PANTHER" id="PTHR13950:SF9">
    <property type="entry name" value="RABCONNECTIN-3A"/>
    <property type="match status" value="1"/>
</dbReference>
<dbReference type="InterPro" id="IPR036322">
    <property type="entry name" value="WD40_repeat_dom_sf"/>
</dbReference>
<reference evidence="6 7" key="1">
    <citation type="submission" date="2018-10" db="EMBL/GenBank/DDBJ databases">
        <title>A high-quality apple genome assembly.</title>
        <authorList>
            <person name="Hu J."/>
        </authorList>
    </citation>
    <scope>NUCLEOTIDE SEQUENCE [LARGE SCALE GENOMIC DNA]</scope>
    <source>
        <strain evidence="7">cv. HFTH1</strain>
        <tissue evidence="6">Young leaf</tissue>
    </source>
</reference>
<dbReference type="InterPro" id="IPR001680">
    <property type="entry name" value="WD40_rpt"/>
</dbReference>
<dbReference type="FunFam" id="2.130.10.10:FF:001240">
    <property type="entry name" value="Transducin family protein / WD-40 repeat family protein"/>
    <property type="match status" value="1"/>
</dbReference>
<evidence type="ECO:0000256" key="2">
    <source>
        <dbReference type="PROSITE-ProRule" id="PRU00339"/>
    </source>
</evidence>
<feature type="region of interest" description="Disordered" evidence="3">
    <location>
        <begin position="3058"/>
        <end position="3085"/>
    </location>
</feature>
<name>A0A498KHP4_MALDO</name>
<dbReference type="STRING" id="3750.A0A498KHP4"/>
<keyword evidence="4" id="KW-1133">Transmembrane helix</keyword>
<dbReference type="Proteomes" id="UP000290289">
    <property type="component" value="Chromosome 1"/>
</dbReference>
<dbReference type="InterPro" id="IPR052208">
    <property type="entry name" value="DmX-like/RAVE_component"/>
</dbReference>
<feature type="repeat" description="TPR" evidence="2">
    <location>
        <begin position="519"/>
        <end position="552"/>
    </location>
</feature>
<dbReference type="InterPro" id="IPR015943">
    <property type="entry name" value="WD40/YVTN_repeat-like_dom_sf"/>
</dbReference>
<feature type="compositionally biased region" description="Polar residues" evidence="3">
    <location>
        <begin position="65"/>
        <end position="75"/>
    </location>
</feature>
<dbReference type="GO" id="GO:0043291">
    <property type="term" value="C:RAVE complex"/>
    <property type="evidence" value="ECO:0007669"/>
    <property type="project" value="TreeGrafter"/>
</dbReference>
<dbReference type="SUPFAM" id="SSF50978">
    <property type="entry name" value="WD40 repeat-like"/>
    <property type="match status" value="3"/>
</dbReference>
<proteinExistence type="predicted"/>
<keyword evidence="7" id="KW-1185">Reference proteome</keyword>
<feature type="region of interest" description="Disordered" evidence="3">
    <location>
        <begin position="3583"/>
        <end position="3604"/>
    </location>
</feature>
<evidence type="ECO:0000313" key="7">
    <source>
        <dbReference type="Proteomes" id="UP000290289"/>
    </source>
</evidence>
<dbReference type="PROSITE" id="PS50294">
    <property type="entry name" value="WD_REPEATS_REGION"/>
    <property type="match status" value="1"/>
</dbReference>
<accession>A0A498KHP4</accession>
<feature type="region of interest" description="Disordered" evidence="3">
    <location>
        <begin position="659"/>
        <end position="678"/>
    </location>
</feature>
<comment type="caution">
    <text evidence="6">The sequence shown here is derived from an EMBL/GenBank/DDBJ whole genome shotgun (WGS) entry which is preliminary data.</text>
</comment>
<feature type="compositionally biased region" description="Basic and acidic residues" evidence="3">
    <location>
        <begin position="3470"/>
        <end position="3481"/>
    </location>
</feature>
<dbReference type="Gene3D" id="2.130.10.10">
    <property type="entry name" value="YVTN repeat-like/Quinoprotein amine dehydrogenase"/>
    <property type="match status" value="3"/>
</dbReference>
<feature type="compositionally biased region" description="Pro residues" evidence="3">
    <location>
        <begin position="663"/>
        <end position="672"/>
    </location>
</feature>
<dbReference type="SUPFAM" id="SSF48452">
    <property type="entry name" value="TPR-like"/>
    <property type="match status" value="2"/>
</dbReference>
<dbReference type="InterPro" id="IPR011990">
    <property type="entry name" value="TPR-like_helical_dom_sf"/>
</dbReference>
<dbReference type="InterPro" id="IPR059243">
    <property type="entry name" value="At2g46540-like"/>
</dbReference>